<evidence type="ECO:0000256" key="5">
    <source>
        <dbReference type="SAM" id="Phobius"/>
    </source>
</evidence>
<evidence type="ECO:0008006" key="8">
    <source>
        <dbReference type="Google" id="ProtNLM"/>
    </source>
</evidence>
<feature type="transmembrane region" description="Helical" evidence="5">
    <location>
        <begin position="20"/>
        <end position="45"/>
    </location>
</feature>
<dbReference type="AlphaFoldDB" id="A0ABD2IUW3"/>
<sequence length="137" mass="15987">MAMASIRLCCIRTSFLTRKLVVFVLSHVGLCFLVAVYAVLGAFMFRAIEFPAEQKFQGHIANDTWTVVQKLYEFIEKSEVIREDEIKREAHKLYKQYEQSLVFAVNYEGYDEKYDDSHPTFQWTFSGALLYSITVFT</sequence>
<dbReference type="GO" id="GO:0016020">
    <property type="term" value="C:membrane"/>
    <property type="evidence" value="ECO:0007669"/>
    <property type="project" value="UniProtKB-SubCell"/>
</dbReference>
<evidence type="ECO:0000313" key="6">
    <source>
        <dbReference type="EMBL" id="KAL3083398.1"/>
    </source>
</evidence>
<keyword evidence="2 5" id="KW-0812">Transmembrane</keyword>
<accession>A0ABD2IUW3</accession>
<dbReference type="Gene3D" id="1.10.287.70">
    <property type="match status" value="1"/>
</dbReference>
<organism evidence="6 7">
    <name type="scientific">Heterodera schachtii</name>
    <name type="common">Sugarbeet cyst nematode worm</name>
    <name type="synonym">Tylenchus schachtii</name>
    <dbReference type="NCBI Taxonomy" id="97005"/>
    <lineage>
        <taxon>Eukaryota</taxon>
        <taxon>Metazoa</taxon>
        <taxon>Ecdysozoa</taxon>
        <taxon>Nematoda</taxon>
        <taxon>Chromadorea</taxon>
        <taxon>Rhabditida</taxon>
        <taxon>Tylenchina</taxon>
        <taxon>Tylenchomorpha</taxon>
        <taxon>Tylenchoidea</taxon>
        <taxon>Heteroderidae</taxon>
        <taxon>Heteroderinae</taxon>
        <taxon>Heterodera</taxon>
    </lineage>
</organism>
<evidence type="ECO:0000256" key="1">
    <source>
        <dbReference type="ARBA" id="ARBA00004141"/>
    </source>
</evidence>
<dbReference type="PANTHER" id="PTHR11003">
    <property type="entry name" value="POTASSIUM CHANNEL, SUBFAMILY K"/>
    <property type="match status" value="1"/>
</dbReference>
<evidence type="ECO:0000256" key="3">
    <source>
        <dbReference type="ARBA" id="ARBA00022989"/>
    </source>
</evidence>
<keyword evidence="3 5" id="KW-1133">Transmembrane helix</keyword>
<evidence type="ECO:0000313" key="7">
    <source>
        <dbReference type="Proteomes" id="UP001620645"/>
    </source>
</evidence>
<protein>
    <recommendedName>
        <fullName evidence="8">Potassium channel domain-containing protein</fullName>
    </recommendedName>
</protein>
<name>A0ABD2IUW3_HETSC</name>
<evidence type="ECO:0000256" key="4">
    <source>
        <dbReference type="ARBA" id="ARBA00023136"/>
    </source>
</evidence>
<reference evidence="6 7" key="1">
    <citation type="submission" date="2024-10" db="EMBL/GenBank/DDBJ databases">
        <authorList>
            <person name="Kim D."/>
        </authorList>
    </citation>
    <scope>NUCLEOTIDE SEQUENCE [LARGE SCALE GENOMIC DNA]</scope>
    <source>
        <strain evidence="6">Taebaek</strain>
    </source>
</reference>
<proteinExistence type="predicted"/>
<dbReference type="PANTHER" id="PTHR11003:SF337">
    <property type="entry name" value="POTASSIUM CHANNEL DOMAIN-CONTAINING PROTEIN"/>
    <property type="match status" value="1"/>
</dbReference>
<dbReference type="SUPFAM" id="SSF81324">
    <property type="entry name" value="Voltage-gated potassium channels"/>
    <property type="match status" value="1"/>
</dbReference>
<dbReference type="InterPro" id="IPR003280">
    <property type="entry name" value="2pore_dom_K_chnl"/>
</dbReference>
<dbReference type="EMBL" id="JBICCN010000254">
    <property type="protein sequence ID" value="KAL3083398.1"/>
    <property type="molecule type" value="Genomic_DNA"/>
</dbReference>
<dbReference type="Proteomes" id="UP001620645">
    <property type="component" value="Unassembled WGS sequence"/>
</dbReference>
<gene>
    <name evidence="6" type="ORF">niasHS_011200</name>
</gene>
<keyword evidence="4 5" id="KW-0472">Membrane</keyword>
<comment type="subcellular location">
    <subcellularLocation>
        <location evidence="1">Membrane</location>
        <topology evidence="1">Multi-pass membrane protein</topology>
    </subcellularLocation>
</comment>
<comment type="caution">
    <text evidence="6">The sequence shown here is derived from an EMBL/GenBank/DDBJ whole genome shotgun (WGS) entry which is preliminary data.</text>
</comment>
<evidence type="ECO:0000256" key="2">
    <source>
        <dbReference type="ARBA" id="ARBA00022692"/>
    </source>
</evidence>
<keyword evidence="7" id="KW-1185">Reference proteome</keyword>